<dbReference type="InterPro" id="IPR006439">
    <property type="entry name" value="HAD-SF_hydro_IA"/>
</dbReference>
<organism evidence="1">
    <name type="scientific">viral metagenome</name>
    <dbReference type="NCBI Taxonomy" id="1070528"/>
    <lineage>
        <taxon>unclassified sequences</taxon>
        <taxon>metagenomes</taxon>
        <taxon>organismal metagenomes</taxon>
    </lineage>
</organism>
<dbReference type="Gene3D" id="3.40.50.1000">
    <property type="entry name" value="HAD superfamily/HAD-like"/>
    <property type="match status" value="1"/>
</dbReference>
<name>A0A6C0EKI4_9ZZZZ</name>
<reference evidence="1" key="1">
    <citation type="journal article" date="2020" name="Nature">
        <title>Giant virus diversity and host interactions through global metagenomics.</title>
        <authorList>
            <person name="Schulz F."/>
            <person name="Roux S."/>
            <person name="Paez-Espino D."/>
            <person name="Jungbluth S."/>
            <person name="Walsh D.A."/>
            <person name="Denef V.J."/>
            <person name="McMahon K.D."/>
            <person name="Konstantinidis K.T."/>
            <person name="Eloe-Fadrosh E.A."/>
            <person name="Kyrpides N.C."/>
            <person name="Woyke T."/>
        </authorList>
    </citation>
    <scope>NUCLEOTIDE SEQUENCE</scope>
    <source>
        <strain evidence="1">GVMAG-M-3300001351-8</strain>
    </source>
</reference>
<proteinExistence type="predicted"/>
<dbReference type="InterPro" id="IPR041492">
    <property type="entry name" value="HAD_2"/>
</dbReference>
<protein>
    <recommendedName>
        <fullName evidence="2">Pyrimidine 5'-nucleotidase</fullName>
    </recommendedName>
</protein>
<dbReference type="AlphaFoldDB" id="A0A6C0EKI4"/>
<dbReference type="InterPro" id="IPR036412">
    <property type="entry name" value="HAD-like_sf"/>
</dbReference>
<dbReference type="PANTHER" id="PTHR12725:SF117">
    <property type="entry name" value="HALOACID DEHALOGENASE-LIKE HYDROLASE"/>
    <property type="match status" value="1"/>
</dbReference>
<evidence type="ECO:0000313" key="1">
    <source>
        <dbReference type="EMBL" id="QHT29171.1"/>
    </source>
</evidence>
<accession>A0A6C0EKI4</accession>
<sequence>MPNYIFDLDFTLYSKHDIDQTTNTKYYKSIEPNLFLNKLLSRLNGTKYIFSNGNKSHVDFIVDKMHLKSFFNKIATSDDYPTTIKPHMNAYNYVLKNFNLKKQPTYFFEDTMENLLTAKKLGWKTVFINNDGLSDKEIQKHKYVDYKFSCVEQALLFFINSKL</sequence>
<dbReference type="Pfam" id="PF13419">
    <property type="entry name" value="HAD_2"/>
    <property type="match status" value="1"/>
</dbReference>
<dbReference type="PANTHER" id="PTHR12725">
    <property type="entry name" value="HALOACID DEHALOGENASE-LIKE HYDROLASE"/>
    <property type="match status" value="1"/>
</dbReference>
<dbReference type="NCBIfam" id="TIGR01509">
    <property type="entry name" value="HAD-SF-IA-v3"/>
    <property type="match status" value="1"/>
</dbReference>
<dbReference type="SUPFAM" id="SSF56784">
    <property type="entry name" value="HAD-like"/>
    <property type="match status" value="1"/>
</dbReference>
<evidence type="ECO:0008006" key="2">
    <source>
        <dbReference type="Google" id="ProtNLM"/>
    </source>
</evidence>
<dbReference type="InterPro" id="IPR023214">
    <property type="entry name" value="HAD_sf"/>
</dbReference>
<dbReference type="EMBL" id="MN738870">
    <property type="protein sequence ID" value="QHT29171.1"/>
    <property type="molecule type" value="Genomic_DNA"/>
</dbReference>